<proteinExistence type="predicted"/>
<protein>
    <submittedName>
        <fullName evidence="3">Glycosyltransferase</fullName>
        <ecNumber evidence="3">2.4.-.-</ecNumber>
    </submittedName>
</protein>
<keyword evidence="3" id="KW-0808">Transferase</keyword>
<dbReference type="PANTHER" id="PTHR43685:SF2">
    <property type="entry name" value="GLYCOSYLTRANSFERASE 2-LIKE DOMAIN-CONTAINING PROTEIN"/>
    <property type="match status" value="1"/>
</dbReference>
<feature type="domain" description="Glycosyltransferase 2-like" evidence="2">
    <location>
        <begin position="6"/>
        <end position="158"/>
    </location>
</feature>
<feature type="transmembrane region" description="Helical" evidence="1">
    <location>
        <begin position="226"/>
        <end position="249"/>
    </location>
</feature>
<dbReference type="GO" id="GO:0016757">
    <property type="term" value="F:glycosyltransferase activity"/>
    <property type="evidence" value="ECO:0007669"/>
    <property type="project" value="UniProtKB-KW"/>
</dbReference>
<keyword evidence="1" id="KW-0472">Membrane</keyword>
<keyword evidence="1" id="KW-1133">Transmembrane helix</keyword>
<name>A0ABW4XLC8_9GAMM</name>
<evidence type="ECO:0000256" key="1">
    <source>
        <dbReference type="SAM" id="Phobius"/>
    </source>
</evidence>
<organism evidence="3 4">
    <name type="scientific">Corallincola platygyrae</name>
    <dbReference type="NCBI Taxonomy" id="1193278"/>
    <lineage>
        <taxon>Bacteria</taxon>
        <taxon>Pseudomonadati</taxon>
        <taxon>Pseudomonadota</taxon>
        <taxon>Gammaproteobacteria</taxon>
        <taxon>Alteromonadales</taxon>
        <taxon>Psychromonadaceae</taxon>
        <taxon>Corallincola</taxon>
    </lineage>
</organism>
<keyword evidence="4" id="KW-1185">Reference proteome</keyword>
<dbReference type="RefSeq" id="WP_345340875.1">
    <property type="nucleotide sequence ID" value="NZ_BAABLI010000017.1"/>
</dbReference>
<dbReference type="EC" id="2.4.-.-" evidence="3"/>
<dbReference type="Proteomes" id="UP001597380">
    <property type="component" value="Unassembled WGS sequence"/>
</dbReference>
<feature type="transmembrane region" description="Helical" evidence="1">
    <location>
        <begin position="289"/>
        <end position="308"/>
    </location>
</feature>
<dbReference type="EMBL" id="JBHUHT010000011">
    <property type="protein sequence ID" value="MFD2095982.1"/>
    <property type="molecule type" value="Genomic_DNA"/>
</dbReference>
<feature type="transmembrane region" description="Helical" evidence="1">
    <location>
        <begin position="255"/>
        <end position="277"/>
    </location>
</feature>
<dbReference type="InterPro" id="IPR050834">
    <property type="entry name" value="Glycosyltransf_2"/>
</dbReference>
<dbReference type="InterPro" id="IPR001173">
    <property type="entry name" value="Glyco_trans_2-like"/>
</dbReference>
<dbReference type="SUPFAM" id="SSF53448">
    <property type="entry name" value="Nucleotide-diphospho-sugar transferases"/>
    <property type="match status" value="1"/>
</dbReference>
<sequence>MLPFVSIVIPAFNEERYIARCLQSLAKLDYPRDRFDIRVIDNGSQDRTAEICREHGVEVEVLERCLVGAVRNHGVAESKGEIVAFVDSDCEVDPRWLSAAVEELNNPETGAVGGVYLVEKDACWVEKAWITEQVSERRETDSLAGGSFIMRRALFEELGGFDTSLSAGEDDNLSHRVQLAGYKVIQLKDCAVVHLGYPKTLSGTMRRQMWHGSYQIESARSLSDKLLWLTHLYTLAGLLLIPTILASWFVPAMAVVALLCALSLLGIPGLAATHRLIKYEGNRLELVKLAQLYVIYQAYFVGRMFGLIKNYRRRWFSPRNSAVGAGG</sequence>
<gene>
    <name evidence="3" type="ORF">ACFSJ3_08305</name>
</gene>
<reference evidence="4" key="1">
    <citation type="journal article" date="2019" name="Int. J. Syst. Evol. Microbiol.">
        <title>The Global Catalogue of Microorganisms (GCM) 10K type strain sequencing project: providing services to taxonomists for standard genome sequencing and annotation.</title>
        <authorList>
            <consortium name="The Broad Institute Genomics Platform"/>
            <consortium name="The Broad Institute Genome Sequencing Center for Infectious Disease"/>
            <person name="Wu L."/>
            <person name="Ma J."/>
        </authorList>
    </citation>
    <scope>NUCLEOTIDE SEQUENCE [LARGE SCALE GENOMIC DNA]</scope>
    <source>
        <strain evidence="4">CGMCC 1.10992</strain>
    </source>
</reference>
<evidence type="ECO:0000313" key="3">
    <source>
        <dbReference type="EMBL" id="MFD2095982.1"/>
    </source>
</evidence>
<dbReference type="Pfam" id="PF00535">
    <property type="entry name" value="Glycos_transf_2"/>
    <property type="match status" value="1"/>
</dbReference>
<evidence type="ECO:0000259" key="2">
    <source>
        <dbReference type="Pfam" id="PF00535"/>
    </source>
</evidence>
<comment type="caution">
    <text evidence="3">The sequence shown here is derived from an EMBL/GenBank/DDBJ whole genome shotgun (WGS) entry which is preliminary data.</text>
</comment>
<dbReference type="Gene3D" id="3.90.550.10">
    <property type="entry name" value="Spore Coat Polysaccharide Biosynthesis Protein SpsA, Chain A"/>
    <property type="match status" value="1"/>
</dbReference>
<dbReference type="InterPro" id="IPR029044">
    <property type="entry name" value="Nucleotide-diphossugar_trans"/>
</dbReference>
<keyword evidence="1" id="KW-0812">Transmembrane</keyword>
<keyword evidence="3" id="KW-0328">Glycosyltransferase</keyword>
<accession>A0ABW4XLC8</accession>
<dbReference type="PANTHER" id="PTHR43685">
    <property type="entry name" value="GLYCOSYLTRANSFERASE"/>
    <property type="match status" value="1"/>
</dbReference>
<evidence type="ECO:0000313" key="4">
    <source>
        <dbReference type="Proteomes" id="UP001597380"/>
    </source>
</evidence>